<evidence type="ECO:0000256" key="1">
    <source>
        <dbReference type="SAM" id="MobiDB-lite"/>
    </source>
</evidence>
<gene>
    <name evidence="2" type="ORF">H0H12_20105</name>
</gene>
<evidence type="ECO:0000313" key="3">
    <source>
        <dbReference type="Proteomes" id="UP000510934"/>
    </source>
</evidence>
<feature type="compositionally biased region" description="Low complexity" evidence="1">
    <location>
        <begin position="108"/>
        <end position="127"/>
    </location>
</feature>
<accession>A0A7D5ZXN8</accession>
<protein>
    <recommendedName>
        <fullName evidence="4">Mu-like prophage FluMu protein gp41</fullName>
    </recommendedName>
</protein>
<evidence type="ECO:0008006" key="4">
    <source>
        <dbReference type="Google" id="ProtNLM"/>
    </source>
</evidence>
<reference evidence="2 3" key="1">
    <citation type="journal article" date="2009" name="Mikrobiologiia">
        <title>[Phenanthren biodegradation and interaction of Pseudomonas putida BS3701 and Burkholderia sp.BS3702 in plant rhizosphere].</title>
        <authorList>
            <person name="Ovchinnikova A.A."/>
            <person name="Vetrova A.A."/>
            <person name="Filonov A.E."/>
            <person name="Boronin A.M."/>
        </authorList>
    </citation>
    <scope>NUCLEOTIDE SEQUENCE [LARGE SCALE GENOMIC DNA]</scope>
    <source>
        <strain evidence="2 3">BS3701</strain>
    </source>
</reference>
<proteinExistence type="predicted"/>
<dbReference type="RefSeq" id="WP_180688562.1">
    <property type="nucleotide sequence ID" value="NZ_CP059052.1"/>
</dbReference>
<feature type="region of interest" description="Disordered" evidence="1">
    <location>
        <begin position="103"/>
        <end position="127"/>
    </location>
</feature>
<dbReference type="Proteomes" id="UP000510934">
    <property type="component" value="Chromosome"/>
</dbReference>
<organism evidence="2 3">
    <name type="scientific">Pseudomonas putida</name>
    <name type="common">Arthrobacter siderocapsulatus</name>
    <dbReference type="NCBI Taxonomy" id="303"/>
    <lineage>
        <taxon>Bacteria</taxon>
        <taxon>Pseudomonadati</taxon>
        <taxon>Pseudomonadota</taxon>
        <taxon>Gammaproteobacteria</taxon>
        <taxon>Pseudomonadales</taxon>
        <taxon>Pseudomonadaceae</taxon>
        <taxon>Pseudomonas</taxon>
    </lineage>
</organism>
<dbReference type="EMBL" id="CP059052">
    <property type="protein sequence ID" value="QLJ12739.1"/>
    <property type="molecule type" value="Genomic_DNA"/>
</dbReference>
<name>A0A7D5ZXN8_PSEPU</name>
<sequence length="127" mass="13661">MSNIDKRWDGLTITRELGIGVYYAGTRHKSFTLRVAMSGDLITAQQEHPVGPIQLVTLEVYRQQLLALGDIPAKELTTELLRAELTEGDLALIAEADAELEKKLSPQSAASTTGGESSTTSSDTATD</sequence>
<dbReference type="AlphaFoldDB" id="A0A7D5ZXN8"/>
<evidence type="ECO:0000313" key="2">
    <source>
        <dbReference type="EMBL" id="QLJ12739.1"/>
    </source>
</evidence>